<dbReference type="AlphaFoldDB" id="A0A1L9PBT0"/>
<dbReference type="PANTHER" id="PTHR42678">
    <property type="entry name" value="AMIDASE"/>
    <property type="match status" value="1"/>
</dbReference>
<feature type="chain" id="PRO_5012657015" description="Amidase domain-containing protein" evidence="1">
    <location>
        <begin position="18"/>
        <end position="552"/>
    </location>
</feature>
<feature type="domain" description="Amidase" evidence="2">
    <location>
        <begin position="51"/>
        <end position="513"/>
    </location>
</feature>
<dbReference type="Gene3D" id="3.90.1300.10">
    <property type="entry name" value="Amidase signature (AS) domain"/>
    <property type="match status" value="1"/>
</dbReference>
<dbReference type="SUPFAM" id="SSF75304">
    <property type="entry name" value="Amidase signature (AS) enzymes"/>
    <property type="match status" value="1"/>
</dbReference>
<evidence type="ECO:0000256" key="1">
    <source>
        <dbReference type="SAM" id="SignalP"/>
    </source>
</evidence>
<dbReference type="RefSeq" id="XP_040664695.1">
    <property type="nucleotide sequence ID" value="XM_040811692.1"/>
</dbReference>
<evidence type="ECO:0000259" key="2">
    <source>
        <dbReference type="Pfam" id="PF01425"/>
    </source>
</evidence>
<accession>A0A1L9PBT0</accession>
<protein>
    <recommendedName>
        <fullName evidence="2">Amidase domain-containing protein</fullName>
    </recommendedName>
</protein>
<name>A0A1L9PBT0_ASPVE</name>
<keyword evidence="1" id="KW-0732">Signal</keyword>
<feature type="signal peptide" evidence="1">
    <location>
        <begin position="1"/>
        <end position="17"/>
    </location>
</feature>
<dbReference type="EMBL" id="KV878126">
    <property type="protein sequence ID" value="OJI98932.1"/>
    <property type="molecule type" value="Genomic_DNA"/>
</dbReference>
<dbReference type="STRING" id="1036611.A0A1L9PBT0"/>
<dbReference type="GeneID" id="63727203"/>
<keyword evidence="4" id="KW-1185">Reference proteome</keyword>
<dbReference type="OrthoDB" id="566138at2759"/>
<dbReference type="VEuPathDB" id="FungiDB:ASPVEDRAFT_38392"/>
<dbReference type="InterPro" id="IPR036928">
    <property type="entry name" value="AS_sf"/>
</dbReference>
<dbReference type="Pfam" id="PF01425">
    <property type="entry name" value="Amidase"/>
    <property type="match status" value="1"/>
</dbReference>
<dbReference type="Proteomes" id="UP000184073">
    <property type="component" value="Unassembled WGS sequence"/>
</dbReference>
<evidence type="ECO:0000313" key="4">
    <source>
        <dbReference type="Proteomes" id="UP000184073"/>
    </source>
</evidence>
<organism evidence="3 4">
    <name type="scientific">Aspergillus versicolor CBS 583.65</name>
    <dbReference type="NCBI Taxonomy" id="1036611"/>
    <lineage>
        <taxon>Eukaryota</taxon>
        <taxon>Fungi</taxon>
        <taxon>Dikarya</taxon>
        <taxon>Ascomycota</taxon>
        <taxon>Pezizomycotina</taxon>
        <taxon>Eurotiomycetes</taxon>
        <taxon>Eurotiomycetidae</taxon>
        <taxon>Eurotiales</taxon>
        <taxon>Aspergillaceae</taxon>
        <taxon>Aspergillus</taxon>
        <taxon>Aspergillus subgen. Nidulantes</taxon>
    </lineage>
</organism>
<reference evidence="4" key="1">
    <citation type="journal article" date="2017" name="Genome Biol.">
        <title>Comparative genomics reveals high biological diversity and specific adaptations in the industrially and medically important fungal genus Aspergillus.</title>
        <authorList>
            <person name="de Vries R.P."/>
            <person name="Riley R."/>
            <person name="Wiebenga A."/>
            <person name="Aguilar-Osorio G."/>
            <person name="Amillis S."/>
            <person name="Uchima C.A."/>
            <person name="Anderluh G."/>
            <person name="Asadollahi M."/>
            <person name="Askin M."/>
            <person name="Barry K."/>
            <person name="Battaglia E."/>
            <person name="Bayram O."/>
            <person name="Benocci T."/>
            <person name="Braus-Stromeyer S.A."/>
            <person name="Caldana C."/>
            <person name="Canovas D."/>
            <person name="Cerqueira G.C."/>
            <person name="Chen F."/>
            <person name="Chen W."/>
            <person name="Choi C."/>
            <person name="Clum A."/>
            <person name="Dos Santos R.A."/>
            <person name="Damasio A.R."/>
            <person name="Diallinas G."/>
            <person name="Emri T."/>
            <person name="Fekete E."/>
            <person name="Flipphi M."/>
            <person name="Freyberg S."/>
            <person name="Gallo A."/>
            <person name="Gournas C."/>
            <person name="Habgood R."/>
            <person name="Hainaut M."/>
            <person name="Harispe M.L."/>
            <person name="Henrissat B."/>
            <person name="Hilden K.S."/>
            <person name="Hope R."/>
            <person name="Hossain A."/>
            <person name="Karabika E."/>
            <person name="Karaffa L."/>
            <person name="Karanyi Z."/>
            <person name="Krasevec N."/>
            <person name="Kuo A."/>
            <person name="Kusch H."/>
            <person name="LaButti K."/>
            <person name="Lagendijk E.L."/>
            <person name="Lapidus A."/>
            <person name="Levasseur A."/>
            <person name="Lindquist E."/>
            <person name="Lipzen A."/>
            <person name="Logrieco A.F."/>
            <person name="MacCabe A."/>
            <person name="Maekelae M.R."/>
            <person name="Malavazi I."/>
            <person name="Melin P."/>
            <person name="Meyer V."/>
            <person name="Mielnichuk N."/>
            <person name="Miskei M."/>
            <person name="Molnar A.P."/>
            <person name="Mule G."/>
            <person name="Ngan C.Y."/>
            <person name="Orejas M."/>
            <person name="Orosz E."/>
            <person name="Ouedraogo J.P."/>
            <person name="Overkamp K.M."/>
            <person name="Park H.-S."/>
            <person name="Perrone G."/>
            <person name="Piumi F."/>
            <person name="Punt P.J."/>
            <person name="Ram A.F."/>
            <person name="Ramon A."/>
            <person name="Rauscher S."/>
            <person name="Record E."/>
            <person name="Riano-Pachon D.M."/>
            <person name="Robert V."/>
            <person name="Roehrig J."/>
            <person name="Ruller R."/>
            <person name="Salamov A."/>
            <person name="Salih N.S."/>
            <person name="Samson R.A."/>
            <person name="Sandor E."/>
            <person name="Sanguinetti M."/>
            <person name="Schuetze T."/>
            <person name="Sepcic K."/>
            <person name="Shelest E."/>
            <person name="Sherlock G."/>
            <person name="Sophianopoulou V."/>
            <person name="Squina F.M."/>
            <person name="Sun H."/>
            <person name="Susca A."/>
            <person name="Todd R.B."/>
            <person name="Tsang A."/>
            <person name="Unkles S.E."/>
            <person name="van de Wiele N."/>
            <person name="van Rossen-Uffink D."/>
            <person name="Oliveira J.V."/>
            <person name="Vesth T.C."/>
            <person name="Visser J."/>
            <person name="Yu J.-H."/>
            <person name="Zhou M."/>
            <person name="Andersen M.R."/>
            <person name="Archer D.B."/>
            <person name="Baker S.E."/>
            <person name="Benoit I."/>
            <person name="Brakhage A.A."/>
            <person name="Braus G.H."/>
            <person name="Fischer R."/>
            <person name="Frisvad J.C."/>
            <person name="Goldman G.H."/>
            <person name="Houbraken J."/>
            <person name="Oakley B."/>
            <person name="Pocsi I."/>
            <person name="Scazzocchio C."/>
            <person name="Seiboth B."/>
            <person name="vanKuyk P.A."/>
            <person name="Wortman J."/>
            <person name="Dyer P.S."/>
            <person name="Grigoriev I.V."/>
        </authorList>
    </citation>
    <scope>NUCLEOTIDE SEQUENCE [LARGE SCALE GENOMIC DNA]</scope>
    <source>
        <strain evidence="4">CBS 583.65</strain>
    </source>
</reference>
<feature type="non-terminal residue" evidence="3">
    <location>
        <position position="1"/>
    </location>
</feature>
<dbReference type="InterPro" id="IPR023631">
    <property type="entry name" value="Amidase_dom"/>
</dbReference>
<gene>
    <name evidence="3" type="ORF">ASPVEDRAFT_38392</name>
</gene>
<proteinExistence type="predicted"/>
<evidence type="ECO:0000313" key="3">
    <source>
        <dbReference type="EMBL" id="OJI98932.1"/>
    </source>
</evidence>
<dbReference type="PANTHER" id="PTHR42678:SF34">
    <property type="entry name" value="OS04G0183300 PROTEIN"/>
    <property type="match status" value="1"/>
</dbReference>
<sequence>MAYLRMVFLLLIAGVGAVAVVPECCEFPSLLNATQVHFQRVLRLGCFTSVDLVEASFARISEVNSMLNPVLETNPDALKIAEQRDRDRQEGKTLGPLHGLPVLVKDLIGTDDQMETAAGSYALIGAKVRRDATVVANLRRNGAIIIGKTSLSEWANTRSINSTNGWNARGGQTYAAYVENQDPNGSSSGSAVAVDLGLAFAALGTETSGSIIYPAERSNIVGIKPTVGLTSRHMVIPVSERMDTIGPMARTVRDAALVLQAIAGEDANDNYTLSSPFHGNLPNYAAACEITGLQGKRIGVPRNVLSILPDIFGTAAEPIIDSFEKAIATIREAGATIVEEANFTAYDAFMKSQIPQRVVAADMLSGFAAYLSALNSNPNNLHSLEDIRNFTQHSPQEGYPLRDTEAWDMVILAGMNNSSPGFWNLYQQSLFFGEEGGLMGALSRHNLDAIILPSRLSADIPGIIGSPIITVPFDAFPPGTPTLYNLRGDLTDAAPGVPLGVSFLGQKWSEESLISMAFSFEQRTKARNTLTRFVEPGTELADRKNCSNDVSS</sequence>